<feature type="signal peptide" evidence="1">
    <location>
        <begin position="1"/>
        <end position="19"/>
    </location>
</feature>
<evidence type="ECO:0008006" key="4">
    <source>
        <dbReference type="Google" id="ProtNLM"/>
    </source>
</evidence>
<gene>
    <name evidence="2" type="ORF">HHX25_12045</name>
</gene>
<keyword evidence="3" id="KW-1185">Reference proteome</keyword>
<dbReference type="Pfam" id="PF07676">
    <property type="entry name" value="PD40"/>
    <property type="match status" value="1"/>
</dbReference>
<feature type="chain" id="PRO_5046089773" description="WD40-like Beta Propeller Repeat" evidence="1">
    <location>
        <begin position="20"/>
        <end position="298"/>
    </location>
</feature>
<comment type="caution">
    <text evidence="2">The sequence shown here is derived from an EMBL/GenBank/DDBJ whole genome shotgun (WGS) entry which is preliminary data.</text>
</comment>
<keyword evidence="1" id="KW-0732">Signal</keyword>
<evidence type="ECO:0000313" key="2">
    <source>
        <dbReference type="EMBL" id="NMH88240.1"/>
    </source>
</evidence>
<sequence length="298" mass="33918">MKTLIIKSAILVLVIVLSACNNETSEIKENVTSTDEHLYFGYKLPGLTPEVFIPKKSASQDWTLGNADALDIQEFYFTYTGNNPFEPAVVVYKQGGNSYKTNKYSFRHRGSKNNNILYSRHNYIERTVSGWSKMKSLGAMFDRDDWGIMVLSVSDKGTIVFDDYKNNDVIRMSRIVDGKREAPKLLGKQINSGKWTAHPFIAPDESFLIWGSEREDGYGRSDNYISFKQQDGSWGPAVNMGDKINSELVENGAFLTPDGKYLLFSRSEEKVREDGSIYWESTKYWVDAKIIEALRSKK</sequence>
<dbReference type="InterPro" id="IPR011659">
    <property type="entry name" value="WD40"/>
</dbReference>
<dbReference type="SUPFAM" id="SSF82171">
    <property type="entry name" value="DPP6 N-terminal domain-like"/>
    <property type="match status" value="1"/>
</dbReference>
<dbReference type="RefSeq" id="WP_169673641.1">
    <property type="nucleotide sequence ID" value="NZ_JABBHF010000006.1"/>
</dbReference>
<organism evidence="2 3">
    <name type="scientific">Flavivirga algicola</name>
    <dbReference type="NCBI Taxonomy" id="2729136"/>
    <lineage>
        <taxon>Bacteria</taxon>
        <taxon>Pseudomonadati</taxon>
        <taxon>Bacteroidota</taxon>
        <taxon>Flavobacteriia</taxon>
        <taxon>Flavobacteriales</taxon>
        <taxon>Flavobacteriaceae</taxon>
        <taxon>Flavivirga</taxon>
    </lineage>
</organism>
<accession>A0ABX1S0Z9</accession>
<dbReference type="EMBL" id="JABBHF010000006">
    <property type="protein sequence ID" value="NMH88240.1"/>
    <property type="molecule type" value="Genomic_DNA"/>
</dbReference>
<proteinExistence type="predicted"/>
<evidence type="ECO:0000256" key="1">
    <source>
        <dbReference type="SAM" id="SignalP"/>
    </source>
</evidence>
<dbReference type="PROSITE" id="PS51257">
    <property type="entry name" value="PROKAR_LIPOPROTEIN"/>
    <property type="match status" value="1"/>
</dbReference>
<name>A0ABX1S0Z9_9FLAO</name>
<evidence type="ECO:0000313" key="3">
    <source>
        <dbReference type="Proteomes" id="UP000746690"/>
    </source>
</evidence>
<reference evidence="2 3" key="1">
    <citation type="submission" date="2020-04" db="EMBL/GenBank/DDBJ databases">
        <title>A Flavivirga sp. nov.</title>
        <authorList>
            <person name="Sun X."/>
        </authorList>
    </citation>
    <scope>NUCLEOTIDE SEQUENCE [LARGE SCALE GENOMIC DNA]</scope>
    <source>
        <strain evidence="2 3">Y03</strain>
    </source>
</reference>
<dbReference type="Proteomes" id="UP000746690">
    <property type="component" value="Unassembled WGS sequence"/>
</dbReference>
<protein>
    <recommendedName>
        <fullName evidence="4">WD40-like Beta Propeller Repeat</fullName>
    </recommendedName>
</protein>